<gene>
    <name evidence="4" type="ORF">HPB51_005194</name>
</gene>
<keyword evidence="2" id="KW-0479">Metal-binding</keyword>
<organism evidence="4 5">
    <name type="scientific">Rhipicephalus microplus</name>
    <name type="common">Cattle tick</name>
    <name type="synonym">Boophilus microplus</name>
    <dbReference type="NCBI Taxonomy" id="6941"/>
    <lineage>
        <taxon>Eukaryota</taxon>
        <taxon>Metazoa</taxon>
        <taxon>Ecdysozoa</taxon>
        <taxon>Arthropoda</taxon>
        <taxon>Chelicerata</taxon>
        <taxon>Arachnida</taxon>
        <taxon>Acari</taxon>
        <taxon>Parasitiformes</taxon>
        <taxon>Ixodida</taxon>
        <taxon>Ixodoidea</taxon>
        <taxon>Ixodidae</taxon>
        <taxon>Rhipicephalinae</taxon>
        <taxon>Rhipicephalus</taxon>
        <taxon>Boophilus</taxon>
    </lineage>
</organism>
<name>A0A9J6DFS7_RHIMP</name>
<dbReference type="Proteomes" id="UP000821866">
    <property type="component" value="Chromosome 7"/>
</dbReference>
<dbReference type="VEuPathDB" id="VectorBase:LOC119164386"/>
<dbReference type="AlphaFoldDB" id="A0A9J6DFS7"/>
<dbReference type="InterPro" id="IPR027806">
    <property type="entry name" value="HARBI1_dom"/>
</dbReference>
<sequence length="274" mass="30846">MPAVSAVSRRNTTVFTSTLVLLMLLIKKRKQVREQRQPRRWWIRPVFWARKQEGLYHTAGTFFIVLMAVVDSDCKYVLVDVGAEGRQSDGGIFKESSFGCDLSKGHLDIPAVGTLPGTSTCVPYAFVGDEAFQLRKDFMRPYPAKCLNDTTRIFNYRLRKCLRHHCCQVEDTASHHKRAAQPCGLRRPPVSSTTSLLCTTHMPINSWTEKTVSETLLEGAGGMVCNMCQTTVSLPWLLHRHETTMVMQVLQEGCSPATFLARLARFLGSGIYQD</sequence>
<reference evidence="4" key="2">
    <citation type="submission" date="2021-09" db="EMBL/GenBank/DDBJ databases">
        <authorList>
            <person name="Jia N."/>
            <person name="Wang J."/>
            <person name="Shi W."/>
            <person name="Du L."/>
            <person name="Sun Y."/>
            <person name="Zhan W."/>
            <person name="Jiang J."/>
            <person name="Wang Q."/>
            <person name="Zhang B."/>
            <person name="Ji P."/>
            <person name="Sakyi L.B."/>
            <person name="Cui X."/>
            <person name="Yuan T."/>
            <person name="Jiang B."/>
            <person name="Yang W."/>
            <person name="Lam T.T.-Y."/>
            <person name="Chang Q."/>
            <person name="Ding S."/>
            <person name="Wang X."/>
            <person name="Zhu J."/>
            <person name="Ruan X."/>
            <person name="Zhao L."/>
            <person name="Wei J."/>
            <person name="Que T."/>
            <person name="Du C."/>
            <person name="Cheng J."/>
            <person name="Dai P."/>
            <person name="Han X."/>
            <person name="Huang E."/>
            <person name="Gao Y."/>
            <person name="Liu J."/>
            <person name="Shao H."/>
            <person name="Ye R."/>
            <person name="Li L."/>
            <person name="Wei W."/>
            <person name="Wang X."/>
            <person name="Wang C."/>
            <person name="Huo Q."/>
            <person name="Li W."/>
            <person name="Guo W."/>
            <person name="Chen H."/>
            <person name="Chen S."/>
            <person name="Zhou L."/>
            <person name="Zhou L."/>
            <person name="Ni X."/>
            <person name="Tian J."/>
            <person name="Zhou Y."/>
            <person name="Sheng Y."/>
            <person name="Liu T."/>
            <person name="Pan Y."/>
            <person name="Xia L."/>
            <person name="Li J."/>
            <person name="Zhao F."/>
            <person name="Cao W."/>
        </authorList>
    </citation>
    <scope>NUCLEOTIDE SEQUENCE</scope>
    <source>
        <strain evidence="4">Rmic-2018</strain>
        <tissue evidence="4">Larvae</tissue>
    </source>
</reference>
<protein>
    <recommendedName>
        <fullName evidence="3">DDE Tnp4 domain-containing protein</fullName>
    </recommendedName>
</protein>
<comment type="caution">
    <text evidence="4">The sequence shown here is derived from an EMBL/GenBank/DDBJ whole genome shotgun (WGS) entry which is preliminary data.</text>
</comment>
<evidence type="ECO:0000259" key="3">
    <source>
        <dbReference type="Pfam" id="PF13359"/>
    </source>
</evidence>
<evidence type="ECO:0000256" key="2">
    <source>
        <dbReference type="ARBA" id="ARBA00022723"/>
    </source>
</evidence>
<dbReference type="Pfam" id="PF13359">
    <property type="entry name" value="DDE_Tnp_4"/>
    <property type="match status" value="1"/>
</dbReference>
<evidence type="ECO:0000313" key="4">
    <source>
        <dbReference type="EMBL" id="KAH8020827.1"/>
    </source>
</evidence>
<comment type="cofactor">
    <cofactor evidence="1">
        <name>a divalent metal cation</name>
        <dbReference type="ChEBI" id="CHEBI:60240"/>
    </cofactor>
</comment>
<accession>A0A9J6DFS7</accession>
<evidence type="ECO:0000313" key="5">
    <source>
        <dbReference type="Proteomes" id="UP000821866"/>
    </source>
</evidence>
<keyword evidence="5" id="KW-1185">Reference proteome</keyword>
<dbReference type="GO" id="GO:0046872">
    <property type="term" value="F:metal ion binding"/>
    <property type="evidence" value="ECO:0007669"/>
    <property type="project" value="UniProtKB-KW"/>
</dbReference>
<reference evidence="4" key="1">
    <citation type="journal article" date="2020" name="Cell">
        <title>Large-Scale Comparative Analyses of Tick Genomes Elucidate Their Genetic Diversity and Vector Capacities.</title>
        <authorList>
            <consortium name="Tick Genome and Microbiome Consortium (TIGMIC)"/>
            <person name="Jia N."/>
            <person name="Wang J."/>
            <person name="Shi W."/>
            <person name="Du L."/>
            <person name="Sun Y."/>
            <person name="Zhan W."/>
            <person name="Jiang J.F."/>
            <person name="Wang Q."/>
            <person name="Zhang B."/>
            <person name="Ji P."/>
            <person name="Bell-Sakyi L."/>
            <person name="Cui X.M."/>
            <person name="Yuan T.T."/>
            <person name="Jiang B.G."/>
            <person name="Yang W.F."/>
            <person name="Lam T.T."/>
            <person name="Chang Q.C."/>
            <person name="Ding S.J."/>
            <person name="Wang X.J."/>
            <person name="Zhu J.G."/>
            <person name="Ruan X.D."/>
            <person name="Zhao L."/>
            <person name="Wei J.T."/>
            <person name="Ye R.Z."/>
            <person name="Que T.C."/>
            <person name="Du C.H."/>
            <person name="Zhou Y.H."/>
            <person name="Cheng J.X."/>
            <person name="Dai P.F."/>
            <person name="Guo W.B."/>
            <person name="Han X.H."/>
            <person name="Huang E.J."/>
            <person name="Li L.F."/>
            <person name="Wei W."/>
            <person name="Gao Y.C."/>
            <person name="Liu J.Z."/>
            <person name="Shao H.Z."/>
            <person name="Wang X."/>
            <person name="Wang C.C."/>
            <person name="Yang T.C."/>
            <person name="Huo Q.B."/>
            <person name="Li W."/>
            <person name="Chen H.Y."/>
            <person name="Chen S.E."/>
            <person name="Zhou L.G."/>
            <person name="Ni X.B."/>
            <person name="Tian J.H."/>
            <person name="Sheng Y."/>
            <person name="Liu T."/>
            <person name="Pan Y.S."/>
            <person name="Xia L.Y."/>
            <person name="Li J."/>
            <person name="Zhao F."/>
            <person name="Cao W.C."/>
        </authorList>
    </citation>
    <scope>NUCLEOTIDE SEQUENCE</scope>
    <source>
        <strain evidence="4">Rmic-2018</strain>
    </source>
</reference>
<dbReference type="EMBL" id="JABSTU010000009">
    <property type="protein sequence ID" value="KAH8020827.1"/>
    <property type="molecule type" value="Genomic_DNA"/>
</dbReference>
<evidence type="ECO:0000256" key="1">
    <source>
        <dbReference type="ARBA" id="ARBA00001968"/>
    </source>
</evidence>
<proteinExistence type="predicted"/>
<feature type="domain" description="DDE Tnp4" evidence="3">
    <location>
        <begin position="60"/>
        <end position="165"/>
    </location>
</feature>